<accession>A0A3Q7P2D8</accession>
<dbReference type="AlphaFoldDB" id="A0A3Q7P2D8"/>
<dbReference type="RefSeq" id="XP_025727860.1">
    <property type="nucleotide sequence ID" value="XM_025872075.1"/>
</dbReference>
<organism evidence="2 3">
    <name type="scientific">Callorhinus ursinus</name>
    <name type="common">Northern fur seal</name>
    <dbReference type="NCBI Taxonomy" id="34884"/>
    <lineage>
        <taxon>Eukaryota</taxon>
        <taxon>Metazoa</taxon>
        <taxon>Chordata</taxon>
        <taxon>Craniata</taxon>
        <taxon>Vertebrata</taxon>
        <taxon>Euteleostomi</taxon>
        <taxon>Mammalia</taxon>
        <taxon>Eutheria</taxon>
        <taxon>Laurasiatheria</taxon>
        <taxon>Carnivora</taxon>
        <taxon>Caniformia</taxon>
        <taxon>Pinnipedia</taxon>
        <taxon>Otariidae</taxon>
        <taxon>Callorhinus</taxon>
    </lineage>
</organism>
<keyword evidence="2" id="KW-1185">Reference proteome</keyword>
<dbReference type="Proteomes" id="UP000286641">
    <property type="component" value="Unplaced"/>
</dbReference>
<evidence type="ECO:0000313" key="2">
    <source>
        <dbReference type="Proteomes" id="UP000286641"/>
    </source>
</evidence>
<proteinExistence type="predicted"/>
<feature type="region of interest" description="Disordered" evidence="1">
    <location>
        <begin position="109"/>
        <end position="131"/>
    </location>
</feature>
<protein>
    <submittedName>
        <fullName evidence="3">Uncharacterized protein LOC112824306</fullName>
    </submittedName>
</protein>
<reference key="1">
    <citation type="submission" date="2019-01" db="UniProtKB">
        <authorList>
            <consortium name="RefSeq"/>
        </authorList>
    </citation>
    <scope>IDENTIFICATION</scope>
</reference>
<evidence type="ECO:0000313" key="3">
    <source>
        <dbReference type="RefSeq" id="XP_025727860.1"/>
    </source>
</evidence>
<reference evidence="3" key="2">
    <citation type="submission" date="2025-08" db="UniProtKB">
        <authorList>
            <consortium name="RefSeq"/>
        </authorList>
    </citation>
    <scope>IDENTIFICATION</scope>
    <source>
        <tissue evidence="3">Blood</tissue>
    </source>
</reference>
<feature type="region of interest" description="Disordered" evidence="1">
    <location>
        <begin position="1"/>
        <end position="27"/>
    </location>
</feature>
<gene>
    <name evidence="3" type="primary">LOC112824306</name>
</gene>
<evidence type="ECO:0000256" key="1">
    <source>
        <dbReference type="SAM" id="MobiDB-lite"/>
    </source>
</evidence>
<dbReference type="InParanoid" id="A0A3Q7P2D8"/>
<name>A0A3Q7P2D8_CALUR</name>
<sequence length="158" mass="17918">MCSDISDLSGGMREGSPGEIVTRGSSCEKWQRQWREEARRRAGKRGTGLARPPEGCDFIINITIYFWRERHLSHPLFLSAHPCSLPLIYLSKSLIFCISEEDVNGKEFPLSARAPRGGDAQEGSPSGARDEGCWCQKERMIDEKQTPGYRHSSFCFRY</sequence>